<name>A0A4S4D4G2_CAMSN</name>
<dbReference type="GO" id="GO:0005576">
    <property type="term" value="C:extracellular region"/>
    <property type="evidence" value="ECO:0007669"/>
    <property type="project" value="UniProtKB-SubCell"/>
</dbReference>
<accession>A0A4S4D4G2</accession>
<reference evidence="7 8" key="1">
    <citation type="journal article" date="2018" name="Proc. Natl. Acad. Sci. U.S.A.">
        <title>Draft genome sequence of Camellia sinensis var. sinensis provides insights into the evolution of the tea genome and tea quality.</title>
        <authorList>
            <person name="Wei C."/>
            <person name="Yang H."/>
            <person name="Wang S."/>
            <person name="Zhao J."/>
            <person name="Liu C."/>
            <person name="Gao L."/>
            <person name="Xia E."/>
            <person name="Lu Y."/>
            <person name="Tai Y."/>
            <person name="She G."/>
            <person name="Sun J."/>
            <person name="Cao H."/>
            <person name="Tong W."/>
            <person name="Gao Q."/>
            <person name="Li Y."/>
            <person name="Deng W."/>
            <person name="Jiang X."/>
            <person name="Wang W."/>
            <person name="Chen Q."/>
            <person name="Zhang S."/>
            <person name="Li H."/>
            <person name="Wu J."/>
            <person name="Wang P."/>
            <person name="Li P."/>
            <person name="Shi C."/>
            <person name="Zheng F."/>
            <person name="Jian J."/>
            <person name="Huang B."/>
            <person name="Shan D."/>
            <person name="Shi M."/>
            <person name="Fang C."/>
            <person name="Yue Y."/>
            <person name="Li F."/>
            <person name="Li D."/>
            <person name="Wei S."/>
            <person name="Han B."/>
            <person name="Jiang C."/>
            <person name="Yin Y."/>
            <person name="Xia T."/>
            <person name="Zhang Z."/>
            <person name="Bennetzen J.L."/>
            <person name="Zhao S."/>
            <person name="Wan X."/>
        </authorList>
    </citation>
    <scope>NUCLEOTIDE SEQUENCE [LARGE SCALE GENOMIC DNA]</scope>
    <source>
        <strain evidence="8">cv. Shuchazao</strain>
        <tissue evidence="7">Leaf</tissue>
    </source>
</reference>
<evidence type="ECO:0000256" key="6">
    <source>
        <dbReference type="RuleBase" id="RU367044"/>
    </source>
</evidence>
<dbReference type="PANTHER" id="PTHR31232:SF156">
    <property type="entry name" value="PLANT SELF-INCOMPATIBILITY PROTEIN S1 FAMILY-RELATED"/>
    <property type="match status" value="1"/>
</dbReference>
<protein>
    <recommendedName>
        <fullName evidence="6">S-protein homolog</fullName>
    </recommendedName>
</protein>
<dbReference type="InterPro" id="IPR010264">
    <property type="entry name" value="Self-incomp_S1"/>
</dbReference>
<dbReference type="PANTHER" id="PTHR31232">
    <property type="match status" value="1"/>
</dbReference>
<evidence type="ECO:0000313" key="8">
    <source>
        <dbReference type="Proteomes" id="UP000306102"/>
    </source>
</evidence>
<dbReference type="AlphaFoldDB" id="A0A4S4D4G2"/>
<comment type="similarity">
    <text evidence="2 6">Belongs to the plant self-incompatibility (S1) protein family.</text>
</comment>
<organism evidence="7 8">
    <name type="scientific">Camellia sinensis var. sinensis</name>
    <name type="common">China tea</name>
    <dbReference type="NCBI Taxonomy" id="542762"/>
    <lineage>
        <taxon>Eukaryota</taxon>
        <taxon>Viridiplantae</taxon>
        <taxon>Streptophyta</taxon>
        <taxon>Embryophyta</taxon>
        <taxon>Tracheophyta</taxon>
        <taxon>Spermatophyta</taxon>
        <taxon>Magnoliopsida</taxon>
        <taxon>eudicotyledons</taxon>
        <taxon>Gunneridae</taxon>
        <taxon>Pentapetalae</taxon>
        <taxon>asterids</taxon>
        <taxon>Ericales</taxon>
        <taxon>Theaceae</taxon>
        <taxon>Camellia</taxon>
    </lineage>
</organism>
<evidence type="ECO:0000256" key="4">
    <source>
        <dbReference type="ARBA" id="ARBA00022525"/>
    </source>
</evidence>
<dbReference type="Pfam" id="PF05938">
    <property type="entry name" value="Self-incomp_S1"/>
    <property type="match status" value="1"/>
</dbReference>
<dbReference type="Proteomes" id="UP000306102">
    <property type="component" value="Unassembled WGS sequence"/>
</dbReference>
<evidence type="ECO:0000256" key="1">
    <source>
        <dbReference type="ARBA" id="ARBA00004613"/>
    </source>
</evidence>
<gene>
    <name evidence="7" type="ORF">TEA_022541</name>
</gene>
<dbReference type="EMBL" id="SDRB02012609">
    <property type="protein sequence ID" value="THF97214.1"/>
    <property type="molecule type" value="Genomic_DNA"/>
</dbReference>
<evidence type="ECO:0000256" key="2">
    <source>
        <dbReference type="ARBA" id="ARBA00005581"/>
    </source>
</evidence>
<dbReference type="STRING" id="542762.A0A4S4D4G2"/>
<keyword evidence="3 6" id="KW-0713">Self-incompatibility</keyword>
<evidence type="ECO:0000256" key="5">
    <source>
        <dbReference type="ARBA" id="ARBA00022729"/>
    </source>
</evidence>
<comment type="caution">
    <text evidence="7">The sequence shown here is derived from an EMBL/GenBank/DDBJ whole genome shotgun (WGS) entry which is preliminary data.</text>
</comment>
<evidence type="ECO:0000256" key="3">
    <source>
        <dbReference type="ARBA" id="ARBA00022471"/>
    </source>
</evidence>
<keyword evidence="5" id="KW-0732">Signal</keyword>
<comment type="subcellular location">
    <subcellularLocation>
        <location evidence="1 6">Secreted</location>
    </subcellularLocation>
</comment>
<dbReference type="GO" id="GO:0060320">
    <property type="term" value="P:rejection of self pollen"/>
    <property type="evidence" value="ECO:0007669"/>
    <property type="project" value="UniProtKB-KW"/>
</dbReference>
<sequence length="196" mass="22527">MGCLIKALMETAKLEVHDPLRSNHINESKDDKISMDSIKEASSVFLLSFGLLLMLLKRFEVHVISEVPDTPSQLKIHCKSSDKDLGVQLNNGQDFRWSLRENFFGTILYFCRFWWNTLERHCQRQEELWLCVWSVRPDGFYLGNVQGKKSIDHISFANFGYFKGPAEASVDVVMFLGIQISDDIPLDKDTSFEIAT</sequence>
<keyword evidence="8" id="KW-1185">Reference proteome</keyword>
<evidence type="ECO:0000313" key="7">
    <source>
        <dbReference type="EMBL" id="THF97214.1"/>
    </source>
</evidence>
<proteinExistence type="inferred from homology"/>
<keyword evidence="4 6" id="KW-0964">Secreted</keyword>